<accession>A0ABV8VCM2</accession>
<proteinExistence type="predicted"/>
<gene>
    <name evidence="1" type="ORF">ACFO5K_04435</name>
</gene>
<dbReference type="RefSeq" id="WP_378556020.1">
    <property type="nucleotide sequence ID" value="NZ_JBHSDL010000005.1"/>
</dbReference>
<organism evidence="1 2">
    <name type="scientific">Nocardia halotolerans</name>
    <dbReference type="NCBI Taxonomy" id="1755878"/>
    <lineage>
        <taxon>Bacteria</taxon>
        <taxon>Bacillati</taxon>
        <taxon>Actinomycetota</taxon>
        <taxon>Actinomycetes</taxon>
        <taxon>Mycobacteriales</taxon>
        <taxon>Nocardiaceae</taxon>
        <taxon>Nocardia</taxon>
    </lineage>
</organism>
<name>A0ABV8VCM2_9NOCA</name>
<dbReference type="Proteomes" id="UP001595844">
    <property type="component" value="Unassembled WGS sequence"/>
</dbReference>
<comment type="caution">
    <text evidence="1">The sequence shown here is derived from an EMBL/GenBank/DDBJ whole genome shotgun (WGS) entry which is preliminary data.</text>
</comment>
<evidence type="ECO:0008006" key="3">
    <source>
        <dbReference type="Google" id="ProtNLM"/>
    </source>
</evidence>
<reference evidence="2" key="1">
    <citation type="journal article" date="2019" name="Int. J. Syst. Evol. Microbiol.">
        <title>The Global Catalogue of Microorganisms (GCM) 10K type strain sequencing project: providing services to taxonomists for standard genome sequencing and annotation.</title>
        <authorList>
            <consortium name="The Broad Institute Genomics Platform"/>
            <consortium name="The Broad Institute Genome Sequencing Center for Infectious Disease"/>
            <person name="Wu L."/>
            <person name="Ma J."/>
        </authorList>
    </citation>
    <scope>NUCLEOTIDE SEQUENCE [LARGE SCALE GENOMIC DNA]</scope>
    <source>
        <strain evidence="2">IBRC-M 10490</strain>
    </source>
</reference>
<dbReference type="EMBL" id="JBHSDL010000005">
    <property type="protein sequence ID" value="MFC4373342.1"/>
    <property type="molecule type" value="Genomic_DNA"/>
</dbReference>
<evidence type="ECO:0000313" key="1">
    <source>
        <dbReference type="EMBL" id="MFC4373342.1"/>
    </source>
</evidence>
<sequence length="66" mass="7456">MTISDLVGSEWESKDGTRALVVLREAASWRGDRQFLVKGTRGSNRQRLISYRGLLSKYRRIEATGG</sequence>
<evidence type="ECO:0000313" key="2">
    <source>
        <dbReference type="Proteomes" id="UP001595844"/>
    </source>
</evidence>
<keyword evidence="2" id="KW-1185">Reference proteome</keyword>
<protein>
    <recommendedName>
        <fullName evidence="3">Transposase</fullName>
    </recommendedName>
</protein>